<name>A0ABN6SJI0_9BIFI</name>
<organism evidence="1 2">
    <name type="scientific">Bombiscardovia apis</name>
    <dbReference type="NCBI Taxonomy" id="2932182"/>
    <lineage>
        <taxon>Bacteria</taxon>
        <taxon>Bacillati</taxon>
        <taxon>Actinomycetota</taxon>
        <taxon>Actinomycetes</taxon>
        <taxon>Bifidobacteriales</taxon>
        <taxon>Bifidobacteriaceae</taxon>
        <taxon>Bombiscardovia</taxon>
    </lineage>
</organism>
<accession>A0ABN6SJI0</accession>
<dbReference type="Proteomes" id="UP001321748">
    <property type="component" value="Chromosome"/>
</dbReference>
<evidence type="ECO:0000313" key="2">
    <source>
        <dbReference type="Proteomes" id="UP001321748"/>
    </source>
</evidence>
<keyword evidence="2" id="KW-1185">Reference proteome</keyword>
<gene>
    <name evidence="1" type="ORF">KIMH_13540</name>
</gene>
<protein>
    <submittedName>
        <fullName evidence="1">Uncharacterized protein</fullName>
    </submittedName>
</protein>
<proteinExistence type="predicted"/>
<dbReference type="EMBL" id="AP026800">
    <property type="protein sequence ID" value="BDR55243.1"/>
    <property type="molecule type" value="Genomic_DNA"/>
</dbReference>
<evidence type="ECO:0000313" key="1">
    <source>
        <dbReference type="EMBL" id="BDR55243.1"/>
    </source>
</evidence>
<reference evidence="1 2" key="1">
    <citation type="journal article" date="2023" name="Microbiol. Spectr.">
        <title>Symbiosis of Carpenter Bees with Uncharacterized Lactic Acid Bacteria Showing NAD Auxotrophy.</title>
        <authorList>
            <person name="Kawasaki S."/>
            <person name="Ozawa K."/>
            <person name="Mori T."/>
            <person name="Yamamoto A."/>
            <person name="Ito M."/>
            <person name="Ohkuma M."/>
            <person name="Sakamoto M."/>
            <person name="Matsutani M."/>
        </authorList>
    </citation>
    <scope>NUCLEOTIDE SEQUENCE [LARGE SCALE GENOMIC DNA]</scope>
    <source>
        <strain evidence="1 2">KimH</strain>
    </source>
</reference>
<sequence length="64" mass="7812">MALTYELSPEPRKFWLLLRDFWAVPRKLLRKPRKYLGSFWGKVPRFVFRFGVGVGAERKLEWWV</sequence>